<name>A0A8K0NHP8_9HYPO</name>
<evidence type="ECO:0000313" key="1">
    <source>
        <dbReference type="EMBL" id="KAG5927539.1"/>
    </source>
</evidence>
<reference evidence="1" key="1">
    <citation type="journal article" date="2020" name="bioRxiv">
        <title>Whole genome comparisons of ergot fungi reveals the divergence and evolution of species within the genus Claviceps are the result of varying mechanisms driving genome evolution and host range expansion.</title>
        <authorList>
            <person name="Wyka S.A."/>
            <person name="Mondo S.J."/>
            <person name="Liu M."/>
            <person name="Dettman J."/>
            <person name="Nalam V."/>
            <person name="Broders K.D."/>
        </authorList>
    </citation>
    <scope>NUCLEOTIDE SEQUENCE</scope>
    <source>
        <strain evidence="1">CCC 489</strain>
    </source>
</reference>
<gene>
    <name evidence="1" type="ORF">E4U42_002116</name>
</gene>
<evidence type="ECO:0000313" key="2">
    <source>
        <dbReference type="Proteomes" id="UP000811619"/>
    </source>
</evidence>
<sequence length="67" mass="7674">MQPVTHELNSCSLMDQSVNTGIWGILCLLSRRLLKVEGASWVLTKYTPLYIYLKNKAAVFDELIKFL</sequence>
<organism evidence="1 2">
    <name type="scientific">Claviceps africana</name>
    <dbReference type="NCBI Taxonomy" id="83212"/>
    <lineage>
        <taxon>Eukaryota</taxon>
        <taxon>Fungi</taxon>
        <taxon>Dikarya</taxon>
        <taxon>Ascomycota</taxon>
        <taxon>Pezizomycotina</taxon>
        <taxon>Sordariomycetes</taxon>
        <taxon>Hypocreomycetidae</taxon>
        <taxon>Hypocreales</taxon>
        <taxon>Clavicipitaceae</taxon>
        <taxon>Claviceps</taxon>
    </lineage>
</organism>
<protein>
    <submittedName>
        <fullName evidence="1">Uncharacterized protein</fullName>
    </submittedName>
</protein>
<proteinExistence type="predicted"/>
<comment type="caution">
    <text evidence="1">The sequence shown here is derived from an EMBL/GenBank/DDBJ whole genome shotgun (WGS) entry which is preliminary data.</text>
</comment>
<dbReference type="Proteomes" id="UP000811619">
    <property type="component" value="Unassembled WGS sequence"/>
</dbReference>
<dbReference type="AlphaFoldDB" id="A0A8K0NHP8"/>
<keyword evidence="2" id="KW-1185">Reference proteome</keyword>
<accession>A0A8K0NHP8</accession>
<dbReference type="EMBL" id="SRPY01000173">
    <property type="protein sequence ID" value="KAG5927539.1"/>
    <property type="molecule type" value="Genomic_DNA"/>
</dbReference>